<organism evidence="1 2">
    <name type="scientific">Eumeta variegata</name>
    <name type="common">Bagworm moth</name>
    <name type="synonym">Eumeta japonica</name>
    <dbReference type="NCBI Taxonomy" id="151549"/>
    <lineage>
        <taxon>Eukaryota</taxon>
        <taxon>Metazoa</taxon>
        <taxon>Ecdysozoa</taxon>
        <taxon>Arthropoda</taxon>
        <taxon>Hexapoda</taxon>
        <taxon>Insecta</taxon>
        <taxon>Pterygota</taxon>
        <taxon>Neoptera</taxon>
        <taxon>Endopterygota</taxon>
        <taxon>Lepidoptera</taxon>
        <taxon>Glossata</taxon>
        <taxon>Ditrysia</taxon>
        <taxon>Tineoidea</taxon>
        <taxon>Psychidae</taxon>
        <taxon>Oiketicinae</taxon>
        <taxon>Eumeta</taxon>
    </lineage>
</organism>
<sequence>MYSTYNARNSAAVKLVTKASQWRKMGTRGKKVGSASAESVHFIIRRQRRTVEFPNRTKQKAAVARWLRASHPHCAGM</sequence>
<dbReference type="EMBL" id="BGZK01002299">
    <property type="protein sequence ID" value="GBP92694.1"/>
    <property type="molecule type" value="Genomic_DNA"/>
</dbReference>
<evidence type="ECO:0000313" key="1">
    <source>
        <dbReference type="EMBL" id="GBP92694.1"/>
    </source>
</evidence>
<dbReference type="AlphaFoldDB" id="A0A4C2A0A9"/>
<proteinExistence type="predicted"/>
<accession>A0A4C2A0A9</accession>
<dbReference type="Proteomes" id="UP000299102">
    <property type="component" value="Unassembled WGS sequence"/>
</dbReference>
<reference evidence="1 2" key="1">
    <citation type="journal article" date="2019" name="Commun. Biol.">
        <title>The bagworm genome reveals a unique fibroin gene that provides high tensile strength.</title>
        <authorList>
            <person name="Kono N."/>
            <person name="Nakamura H."/>
            <person name="Ohtoshi R."/>
            <person name="Tomita M."/>
            <person name="Numata K."/>
            <person name="Arakawa K."/>
        </authorList>
    </citation>
    <scope>NUCLEOTIDE SEQUENCE [LARGE SCALE GENOMIC DNA]</scope>
</reference>
<keyword evidence="2" id="KW-1185">Reference proteome</keyword>
<comment type="caution">
    <text evidence="1">The sequence shown here is derived from an EMBL/GenBank/DDBJ whole genome shotgun (WGS) entry which is preliminary data.</text>
</comment>
<protein>
    <submittedName>
        <fullName evidence="1">Uncharacterized protein</fullName>
    </submittedName>
</protein>
<evidence type="ECO:0000313" key="2">
    <source>
        <dbReference type="Proteomes" id="UP000299102"/>
    </source>
</evidence>
<gene>
    <name evidence="1" type="ORF">EVAR_69833_1</name>
</gene>
<name>A0A4C2A0A9_EUMVA</name>